<evidence type="ECO:0000256" key="2">
    <source>
        <dbReference type="ARBA" id="ARBA00004842"/>
    </source>
</evidence>
<organism evidence="16 17">
    <name type="scientific">Oxyplasma meridianum</name>
    <dbReference type="NCBI Taxonomy" id="3073602"/>
    <lineage>
        <taxon>Archaea</taxon>
        <taxon>Methanobacteriati</taxon>
        <taxon>Thermoplasmatota</taxon>
        <taxon>Thermoplasmata</taxon>
        <taxon>Thermoplasmatales</taxon>
        <taxon>Thermoplasmataceae</taxon>
        <taxon>Oxyplasma</taxon>
    </lineage>
</organism>
<sequence>MEKIEVTVNGGLSVMSAFFNGRGAAVAMDLPMVTTVWEAGKSQTNTVIQKTLEFIDKRYRTGMDYSVSIKSMIPMENGMKSSSAMTLSIIYALSVINKLNLEEKCLLRTVAEASIYNGTSVTGALDDICACYFGGFCLTDNTSMEIIERRPVDNDPVLVSYSLNGRKSGDIDISSFALYRKRSLEIERHIQRGDIYGAMVYNGTIISAINGANMEKVSYFLKHGATHSAQNGKGPAVFAIFADLDEMDSAYRDFNESSQGWGIIKSSLTNKGLTSRRVEA</sequence>
<dbReference type="InterPro" id="IPR006204">
    <property type="entry name" value="GHMP_kinase_N_dom"/>
</dbReference>
<dbReference type="RefSeq" id="WP_393971167.1">
    <property type="nucleotide sequence ID" value="NZ_CP133772.1"/>
</dbReference>
<feature type="domain" description="GHMP kinase N-terminal" evidence="15">
    <location>
        <begin position="48"/>
        <end position="135"/>
    </location>
</feature>
<evidence type="ECO:0000256" key="13">
    <source>
        <dbReference type="ARBA" id="ARBA00048567"/>
    </source>
</evidence>
<dbReference type="EC" id="2.7.1.71" evidence="4 14"/>
<dbReference type="InterPro" id="IPR020568">
    <property type="entry name" value="Ribosomal_Su5_D2-typ_SF"/>
</dbReference>
<dbReference type="GO" id="GO:0005524">
    <property type="term" value="F:ATP binding"/>
    <property type="evidence" value="ECO:0007669"/>
    <property type="project" value="UniProtKB-UniRule"/>
</dbReference>
<dbReference type="GO" id="GO:0005737">
    <property type="term" value="C:cytoplasm"/>
    <property type="evidence" value="ECO:0007669"/>
    <property type="project" value="UniProtKB-SubCell"/>
</dbReference>
<dbReference type="Proteomes" id="UP001451606">
    <property type="component" value="Chromosome"/>
</dbReference>
<comment type="catalytic activity">
    <reaction evidence="13 14">
        <text>shikimate + ATP = 3-phosphoshikimate + ADP + H(+)</text>
        <dbReference type="Rhea" id="RHEA:13121"/>
        <dbReference type="ChEBI" id="CHEBI:15378"/>
        <dbReference type="ChEBI" id="CHEBI:30616"/>
        <dbReference type="ChEBI" id="CHEBI:36208"/>
        <dbReference type="ChEBI" id="CHEBI:145989"/>
        <dbReference type="ChEBI" id="CHEBI:456216"/>
        <dbReference type="EC" id="2.7.1.71"/>
    </reaction>
</comment>
<keyword evidence="6 14" id="KW-0963">Cytoplasm</keyword>
<keyword evidence="7 14" id="KW-0028">Amino-acid biosynthesis</keyword>
<comment type="subcellular location">
    <subcellularLocation>
        <location evidence="1 14">Cytoplasm</location>
    </subcellularLocation>
</comment>
<evidence type="ECO:0000256" key="10">
    <source>
        <dbReference type="ARBA" id="ARBA00022777"/>
    </source>
</evidence>
<dbReference type="GeneID" id="95968163"/>
<dbReference type="InterPro" id="IPR010189">
    <property type="entry name" value="SK_arc"/>
</dbReference>
<evidence type="ECO:0000256" key="12">
    <source>
        <dbReference type="ARBA" id="ARBA00023141"/>
    </source>
</evidence>
<evidence type="ECO:0000313" key="17">
    <source>
        <dbReference type="Proteomes" id="UP001451606"/>
    </source>
</evidence>
<evidence type="ECO:0000256" key="3">
    <source>
        <dbReference type="ARBA" id="ARBA00010202"/>
    </source>
</evidence>
<keyword evidence="9 14" id="KW-0547">Nucleotide-binding</keyword>
<dbReference type="NCBIfam" id="TIGR01920">
    <property type="entry name" value="Shik_kin_archae"/>
    <property type="match status" value="1"/>
</dbReference>
<dbReference type="HAMAP" id="MF_00370">
    <property type="entry name" value="Shik_kinase_arch"/>
    <property type="match status" value="1"/>
</dbReference>
<dbReference type="AlphaFoldDB" id="A0AAX4NHE4"/>
<dbReference type="PANTHER" id="PTHR20861:SF3">
    <property type="entry name" value="SHIKIMATE KINASE"/>
    <property type="match status" value="1"/>
</dbReference>
<dbReference type="EMBL" id="CP133772">
    <property type="protein sequence ID" value="WYY00840.1"/>
    <property type="molecule type" value="Genomic_DNA"/>
</dbReference>
<dbReference type="KEGG" id="omr:OXIME_001425"/>
<dbReference type="Pfam" id="PF00288">
    <property type="entry name" value="GHMP_kinases_N"/>
    <property type="match status" value="1"/>
</dbReference>
<keyword evidence="12 14" id="KW-0057">Aromatic amino acid biosynthesis</keyword>
<evidence type="ECO:0000256" key="9">
    <source>
        <dbReference type="ARBA" id="ARBA00022741"/>
    </source>
</evidence>
<comment type="pathway">
    <text evidence="2 14">Metabolic intermediate biosynthesis; chorismate biosynthesis; chorismate from D-erythrose 4-phosphate and phosphoenolpyruvate: step 5/7.</text>
</comment>
<evidence type="ECO:0000259" key="15">
    <source>
        <dbReference type="Pfam" id="PF00288"/>
    </source>
</evidence>
<evidence type="ECO:0000256" key="11">
    <source>
        <dbReference type="ARBA" id="ARBA00022840"/>
    </source>
</evidence>
<evidence type="ECO:0000256" key="4">
    <source>
        <dbReference type="ARBA" id="ARBA00012154"/>
    </source>
</evidence>
<dbReference type="SUPFAM" id="SSF54211">
    <property type="entry name" value="Ribosomal protein S5 domain 2-like"/>
    <property type="match status" value="1"/>
</dbReference>
<dbReference type="GO" id="GO:0009423">
    <property type="term" value="P:chorismate biosynthetic process"/>
    <property type="evidence" value="ECO:0007669"/>
    <property type="project" value="UniProtKB-UniRule"/>
</dbReference>
<dbReference type="GO" id="GO:0009073">
    <property type="term" value="P:aromatic amino acid family biosynthetic process"/>
    <property type="evidence" value="ECO:0007669"/>
    <property type="project" value="UniProtKB-KW"/>
</dbReference>
<evidence type="ECO:0000256" key="5">
    <source>
        <dbReference type="ARBA" id="ARBA00013853"/>
    </source>
</evidence>
<dbReference type="InterPro" id="IPR014721">
    <property type="entry name" value="Ribsml_uS5_D2-typ_fold_subgr"/>
</dbReference>
<evidence type="ECO:0000256" key="8">
    <source>
        <dbReference type="ARBA" id="ARBA00022679"/>
    </source>
</evidence>
<evidence type="ECO:0000256" key="1">
    <source>
        <dbReference type="ARBA" id="ARBA00004496"/>
    </source>
</evidence>
<evidence type="ECO:0000313" key="16">
    <source>
        <dbReference type="EMBL" id="WYY00840.1"/>
    </source>
</evidence>
<keyword evidence="17" id="KW-1185">Reference proteome</keyword>
<dbReference type="PANTHER" id="PTHR20861">
    <property type="entry name" value="HOMOSERINE/4-DIPHOSPHOCYTIDYL-2-C-METHYL-D-ERYTHRITOL KINASE"/>
    <property type="match status" value="1"/>
</dbReference>
<proteinExistence type="inferred from homology"/>
<protein>
    <recommendedName>
        <fullName evidence="5 14">Shikimate kinase</fullName>
        <shortName evidence="14">SK</shortName>
        <ecNumber evidence="4 14">2.7.1.71</ecNumber>
    </recommendedName>
</protein>
<keyword evidence="10 14" id="KW-0418">Kinase</keyword>
<keyword evidence="8 14" id="KW-0808">Transferase</keyword>
<dbReference type="GO" id="GO:0008652">
    <property type="term" value="P:amino acid biosynthetic process"/>
    <property type="evidence" value="ECO:0007669"/>
    <property type="project" value="UniProtKB-KW"/>
</dbReference>
<name>A0AAX4NHE4_9ARCH</name>
<evidence type="ECO:0000256" key="6">
    <source>
        <dbReference type="ARBA" id="ARBA00022490"/>
    </source>
</evidence>
<comment type="caution">
    <text evidence="14">Lacks conserved residue(s) required for the propagation of feature annotation.</text>
</comment>
<dbReference type="Gene3D" id="3.30.230.10">
    <property type="match status" value="1"/>
</dbReference>
<evidence type="ECO:0000256" key="14">
    <source>
        <dbReference type="HAMAP-Rule" id="MF_00370"/>
    </source>
</evidence>
<dbReference type="GO" id="GO:0004765">
    <property type="term" value="F:shikimate kinase activity"/>
    <property type="evidence" value="ECO:0007669"/>
    <property type="project" value="UniProtKB-UniRule"/>
</dbReference>
<comment type="similarity">
    <text evidence="3 14">Belongs to the GHMP kinase family. Archaeal shikimate kinase subfamily.</text>
</comment>
<gene>
    <name evidence="14" type="primary">aroK</name>
    <name evidence="16" type="ORF">OXIME_001425</name>
</gene>
<reference evidence="16 17" key="1">
    <citation type="submission" date="2023-09" db="EMBL/GenBank/DDBJ databases">
        <authorList>
            <person name="Golyshina O.V."/>
            <person name="Lunev E.A."/>
            <person name="Bargiela R."/>
            <person name="Gaines M.C."/>
            <person name="Daum B."/>
            <person name="Bale N.J."/>
            <person name="Koenen M."/>
            <person name="Sinninghe Damst J.S."/>
            <person name="Yakimov M."/>
            <person name="Golyshin P.N."/>
        </authorList>
    </citation>
    <scope>NUCLEOTIDE SEQUENCE [LARGE SCALE GENOMIC DNA]</scope>
    <source>
        <strain evidence="16 17">M1</strain>
    </source>
</reference>
<keyword evidence="11 14" id="KW-0067">ATP-binding</keyword>
<accession>A0AAX4NHE4</accession>
<evidence type="ECO:0000256" key="7">
    <source>
        <dbReference type="ARBA" id="ARBA00022605"/>
    </source>
</evidence>